<feature type="transmembrane region" description="Helical" evidence="1">
    <location>
        <begin position="21"/>
        <end position="38"/>
    </location>
</feature>
<dbReference type="PATRIC" id="fig|29557.3.peg.380"/>
<dbReference type="RefSeq" id="WP_063626177.1">
    <property type="nucleotide sequence ID" value="NZ_LVLH01000035.1"/>
</dbReference>
<dbReference type="OrthoDB" id="403918at2"/>
<comment type="caution">
    <text evidence="2">The sequence shown here is derived from an EMBL/GenBank/DDBJ whole genome shotgun (WGS) entry which is preliminary data.</text>
</comment>
<keyword evidence="3" id="KW-1185">Reference proteome</keyword>
<dbReference type="EMBL" id="LVLH01000035">
    <property type="protein sequence ID" value="OAB48820.1"/>
    <property type="molecule type" value="Genomic_DNA"/>
</dbReference>
<evidence type="ECO:0000313" key="2">
    <source>
        <dbReference type="EMBL" id="OAB48820.1"/>
    </source>
</evidence>
<keyword evidence="1" id="KW-1133">Transmembrane helix</keyword>
<dbReference type="Proteomes" id="UP000076983">
    <property type="component" value="Unassembled WGS sequence"/>
</dbReference>
<dbReference type="AlphaFoldDB" id="A0A168RBY2"/>
<reference evidence="2 3" key="1">
    <citation type="submission" date="2016-03" db="EMBL/GenBank/DDBJ databases">
        <title>Genome sequence of Mycoplasma gallinarum strain Mgn_IPT.</title>
        <authorList>
            <person name="Yacoub E."/>
            <person name="Sirand-Pugnet P."/>
            <person name="Barre A."/>
            <person name="Maurier F."/>
            <person name="Blanchard A."/>
            <person name="Ben Abdelmoumen B.M."/>
        </authorList>
    </citation>
    <scope>NUCLEOTIDE SEQUENCE [LARGE SCALE GENOMIC DNA]</scope>
    <source>
        <strain evidence="2 3">Mgn_IPT</strain>
    </source>
</reference>
<keyword evidence="1" id="KW-0812">Transmembrane</keyword>
<dbReference type="STRING" id="29557.MGALLINA_03890"/>
<organism evidence="2 3">
    <name type="scientific">Mycoplasmopsis gallinarum</name>
    <dbReference type="NCBI Taxonomy" id="29557"/>
    <lineage>
        <taxon>Bacteria</taxon>
        <taxon>Bacillati</taxon>
        <taxon>Mycoplasmatota</taxon>
        <taxon>Mycoplasmoidales</taxon>
        <taxon>Metamycoplasmataceae</taxon>
        <taxon>Mycoplasmopsis</taxon>
    </lineage>
</organism>
<gene>
    <name evidence="2" type="ORF">MGALLINA_03890</name>
</gene>
<evidence type="ECO:0000313" key="3">
    <source>
        <dbReference type="Proteomes" id="UP000076983"/>
    </source>
</evidence>
<accession>A0A168RBY2</accession>
<protein>
    <submittedName>
        <fullName evidence="2">Putative spermidine/putrescine substrate binding protein</fullName>
    </submittedName>
</protein>
<sequence>MSFFKIKHFLKTKIFTKTSGLILFGAGIAGVLTSALIYKSTKKFKPSFYNFKNYISEKNWAIISENFDYKEFDTVNQFTNAVLTRKAATGIGNDFLSVDLIKQNKLIPLDFQKIFNFSDEDVKTKRNLANKLKTIYTEQMWEHLSSYDVSLNENTDEANFETNKHLWEYFVPYFSQDMIVVYNPSKILGTDDYEKYYEFDRALVAKLTQEDSDDKAWTANKITDYDALKTVKESGFNVWEITDAVRDNMIYGSSFYYDKNTASYTDAYTTGKVANPEGKLIYKDLIDKFGDMIQKSLNYSLTNANLNFNGDGLELVDWISNPEKPINAGIIYNGDAYDAFFSEDNHEQVRPGTIRYIKPKNNILLVDGLVIANDTTKEYIDIIYDTLRRTFLEGITDQNGDLLDLNTVENVDELGSVDNFYSVGYVPAYRNVYQYIKDHHFDEQFNEEFRNRMKKRYPNISEARWNEIFEYEINYAKNLYEITSEYTPLIPGTNQKLLSVNDGKYFVQHHKVEPVNQKEITEIETYWNLKIRK</sequence>
<dbReference type="Pfam" id="PF02030">
    <property type="entry name" value="Lipoprotein_8"/>
    <property type="match status" value="1"/>
</dbReference>
<name>A0A168RBY2_9BACT</name>
<proteinExistence type="predicted"/>
<evidence type="ECO:0000256" key="1">
    <source>
        <dbReference type="SAM" id="Phobius"/>
    </source>
</evidence>
<keyword evidence="1" id="KW-0472">Membrane</keyword>